<dbReference type="AlphaFoldDB" id="A0A0E9WS87"/>
<reference evidence="1" key="1">
    <citation type="submission" date="2014-11" db="EMBL/GenBank/DDBJ databases">
        <authorList>
            <person name="Amaro Gonzalez C."/>
        </authorList>
    </citation>
    <scope>NUCLEOTIDE SEQUENCE</scope>
</reference>
<sequence length="40" mass="4678">MRIRCQYDLIECNQFPLGKLYLLYGPRTTFSLVNSPIGKK</sequence>
<protein>
    <submittedName>
        <fullName evidence="1">Uncharacterized protein</fullName>
    </submittedName>
</protein>
<reference evidence="1" key="2">
    <citation type="journal article" date="2015" name="Fish Shellfish Immunol.">
        <title>Early steps in the European eel (Anguilla anguilla)-Vibrio vulnificus interaction in the gills: Role of the RtxA13 toxin.</title>
        <authorList>
            <person name="Callol A."/>
            <person name="Pajuelo D."/>
            <person name="Ebbesson L."/>
            <person name="Teles M."/>
            <person name="MacKenzie S."/>
            <person name="Amaro C."/>
        </authorList>
    </citation>
    <scope>NUCLEOTIDE SEQUENCE</scope>
</reference>
<evidence type="ECO:0000313" key="1">
    <source>
        <dbReference type="EMBL" id="JAH92415.1"/>
    </source>
</evidence>
<dbReference type="EMBL" id="GBXM01016162">
    <property type="protein sequence ID" value="JAH92415.1"/>
    <property type="molecule type" value="Transcribed_RNA"/>
</dbReference>
<accession>A0A0E9WS87</accession>
<proteinExistence type="predicted"/>
<name>A0A0E9WS87_ANGAN</name>
<organism evidence="1">
    <name type="scientific">Anguilla anguilla</name>
    <name type="common">European freshwater eel</name>
    <name type="synonym">Muraena anguilla</name>
    <dbReference type="NCBI Taxonomy" id="7936"/>
    <lineage>
        <taxon>Eukaryota</taxon>
        <taxon>Metazoa</taxon>
        <taxon>Chordata</taxon>
        <taxon>Craniata</taxon>
        <taxon>Vertebrata</taxon>
        <taxon>Euteleostomi</taxon>
        <taxon>Actinopterygii</taxon>
        <taxon>Neopterygii</taxon>
        <taxon>Teleostei</taxon>
        <taxon>Anguilliformes</taxon>
        <taxon>Anguillidae</taxon>
        <taxon>Anguilla</taxon>
    </lineage>
</organism>